<dbReference type="PANTHER" id="PTHR30158">
    <property type="entry name" value="ACRA/E-RELATED COMPONENT OF DRUG EFFLUX TRANSPORTER"/>
    <property type="match status" value="1"/>
</dbReference>
<dbReference type="Pfam" id="PF25967">
    <property type="entry name" value="RND-MFP_C"/>
    <property type="match status" value="1"/>
</dbReference>
<reference evidence="11" key="1">
    <citation type="submission" date="2017-06" db="EMBL/GenBank/DDBJ databases">
        <authorList>
            <person name="Varghese N."/>
            <person name="Submissions S."/>
        </authorList>
    </citation>
    <scope>NUCLEOTIDE SEQUENCE [LARGE SCALE GENOMIC DNA]</scope>
    <source>
        <strain evidence="11">CIP 108523</strain>
    </source>
</reference>
<keyword evidence="3" id="KW-0813">Transport</keyword>
<dbReference type="GO" id="GO:0005886">
    <property type="term" value="C:plasma membrane"/>
    <property type="evidence" value="ECO:0007669"/>
    <property type="project" value="UniProtKB-SubCell"/>
</dbReference>
<dbReference type="Pfam" id="PF25944">
    <property type="entry name" value="Beta-barrel_RND"/>
    <property type="match status" value="1"/>
</dbReference>
<dbReference type="Gene3D" id="1.10.287.470">
    <property type="entry name" value="Helix hairpin bin"/>
    <property type="match status" value="1"/>
</dbReference>
<evidence type="ECO:0000256" key="2">
    <source>
        <dbReference type="ARBA" id="ARBA00009477"/>
    </source>
</evidence>
<feature type="region of interest" description="Disordered" evidence="5">
    <location>
        <begin position="369"/>
        <end position="394"/>
    </location>
</feature>
<sequence length="394" mass="42122">MQGFFKPLLISSIAALSLVLTGCNDSSAPTEKKPQQVGVVTLKAKRFEQTVELPGRTTALRIAEVRPQVDGIILKRLFEEGHDVKAGQVLYQIDPATYQATLKSAEATLASARAKAKRYQLLVASQAVSQQDYEAARAASLEAEAAADQARINLRYSKITAPISGRIGRSAITEGALVTNGQSTALATIKQYDPIYVDVTQSVKDQLALRSAIAAGELDKAGKNQAQARLILPDGSQYQHTGTLQFSEVSVDETTGSVTLRAVFPNPDHILLPGMFVHTKLISGVRKKAILAPQQGITRDHKGEPVAMLVDANNKVVLRPITTHSTSGSNWLVTAGLKDGDRLITEGLQYVLPGDSVKPVPAQNIKAEVEAEPQAEVETEVDPATIPAPAADPQ</sequence>
<accession>A0A239I8S8</accession>
<feature type="domain" description="Multidrug resistance protein MdtA-like barrel-sandwich hybrid" evidence="7">
    <location>
        <begin position="61"/>
        <end position="189"/>
    </location>
</feature>
<name>A0A239I8S8_9PSED</name>
<dbReference type="Gene3D" id="2.40.420.20">
    <property type="match status" value="1"/>
</dbReference>
<feature type="domain" description="Multidrug resistance protein MdtA-like C-terminal permuted SH3" evidence="9">
    <location>
        <begin position="289"/>
        <end position="350"/>
    </location>
</feature>
<dbReference type="NCBIfam" id="TIGR01730">
    <property type="entry name" value="RND_mfp"/>
    <property type="match status" value="1"/>
</dbReference>
<dbReference type="GO" id="GO:0046677">
    <property type="term" value="P:response to antibiotic"/>
    <property type="evidence" value="ECO:0007669"/>
    <property type="project" value="TreeGrafter"/>
</dbReference>
<organism evidence="10 11">
    <name type="scientific">Pseudomonas segetis</name>
    <dbReference type="NCBI Taxonomy" id="298908"/>
    <lineage>
        <taxon>Bacteria</taxon>
        <taxon>Pseudomonadati</taxon>
        <taxon>Pseudomonadota</taxon>
        <taxon>Gammaproteobacteria</taxon>
        <taxon>Pseudomonadales</taxon>
        <taxon>Pseudomonadaceae</taxon>
        <taxon>Pseudomonas</taxon>
    </lineage>
</organism>
<dbReference type="Pfam" id="PF25876">
    <property type="entry name" value="HH_MFP_RND"/>
    <property type="match status" value="1"/>
</dbReference>
<evidence type="ECO:0000259" key="8">
    <source>
        <dbReference type="Pfam" id="PF25944"/>
    </source>
</evidence>
<comment type="subcellular location">
    <subcellularLocation>
        <location evidence="1">Cell inner membrane</location>
        <topology evidence="1">Lipid-anchor</topology>
    </subcellularLocation>
</comment>
<evidence type="ECO:0000256" key="4">
    <source>
        <dbReference type="ARBA" id="ARBA00023054"/>
    </source>
</evidence>
<dbReference type="InterPro" id="IPR006143">
    <property type="entry name" value="RND_pump_MFP"/>
</dbReference>
<evidence type="ECO:0000256" key="3">
    <source>
        <dbReference type="ARBA" id="ARBA00022448"/>
    </source>
</evidence>
<dbReference type="EMBL" id="FZOG01000006">
    <property type="protein sequence ID" value="SNS90226.1"/>
    <property type="molecule type" value="Genomic_DNA"/>
</dbReference>
<gene>
    <name evidence="10" type="ORF">SAMN05216255_3782</name>
</gene>
<dbReference type="InterPro" id="IPR058624">
    <property type="entry name" value="MdtA-like_HH"/>
</dbReference>
<keyword evidence="11" id="KW-1185">Reference proteome</keyword>
<evidence type="ECO:0000256" key="1">
    <source>
        <dbReference type="ARBA" id="ARBA00004519"/>
    </source>
</evidence>
<dbReference type="InterPro" id="IPR058625">
    <property type="entry name" value="MdtA-like_BSH"/>
</dbReference>
<evidence type="ECO:0000259" key="6">
    <source>
        <dbReference type="Pfam" id="PF25876"/>
    </source>
</evidence>
<dbReference type="AlphaFoldDB" id="A0A239I8S8"/>
<evidence type="ECO:0000259" key="9">
    <source>
        <dbReference type="Pfam" id="PF25967"/>
    </source>
</evidence>
<evidence type="ECO:0000259" key="7">
    <source>
        <dbReference type="Pfam" id="PF25917"/>
    </source>
</evidence>
<dbReference type="SUPFAM" id="SSF111369">
    <property type="entry name" value="HlyD-like secretion proteins"/>
    <property type="match status" value="1"/>
</dbReference>
<dbReference type="GO" id="GO:0022857">
    <property type="term" value="F:transmembrane transporter activity"/>
    <property type="evidence" value="ECO:0007669"/>
    <property type="project" value="InterPro"/>
</dbReference>
<dbReference type="FunFam" id="2.40.420.20:FF:000001">
    <property type="entry name" value="Efflux RND transporter periplasmic adaptor subunit"/>
    <property type="match status" value="1"/>
</dbReference>
<dbReference type="PROSITE" id="PS51257">
    <property type="entry name" value="PROKAR_LIPOPROTEIN"/>
    <property type="match status" value="1"/>
</dbReference>
<feature type="compositionally biased region" description="Acidic residues" evidence="5">
    <location>
        <begin position="370"/>
        <end position="381"/>
    </location>
</feature>
<feature type="domain" description="Multidrug resistance protein MdtA-like alpha-helical hairpin" evidence="6">
    <location>
        <begin position="95"/>
        <end position="157"/>
    </location>
</feature>
<dbReference type="InterPro" id="IPR058626">
    <property type="entry name" value="MdtA-like_b-barrel"/>
</dbReference>
<keyword evidence="4" id="KW-0175">Coiled coil</keyword>
<dbReference type="InterPro" id="IPR058627">
    <property type="entry name" value="MdtA-like_C"/>
</dbReference>
<feature type="compositionally biased region" description="Low complexity" evidence="5">
    <location>
        <begin position="382"/>
        <end position="394"/>
    </location>
</feature>
<evidence type="ECO:0000313" key="10">
    <source>
        <dbReference type="EMBL" id="SNS90226.1"/>
    </source>
</evidence>
<dbReference type="RefSeq" id="WP_089360871.1">
    <property type="nucleotide sequence ID" value="NZ_FZOG01000006.1"/>
</dbReference>
<evidence type="ECO:0000256" key="5">
    <source>
        <dbReference type="SAM" id="MobiDB-lite"/>
    </source>
</evidence>
<evidence type="ECO:0000313" key="11">
    <source>
        <dbReference type="Proteomes" id="UP000242915"/>
    </source>
</evidence>
<dbReference type="Proteomes" id="UP000242915">
    <property type="component" value="Unassembled WGS sequence"/>
</dbReference>
<dbReference type="PANTHER" id="PTHR30158:SF3">
    <property type="entry name" value="MULTIDRUG EFFLUX PUMP SUBUNIT ACRA-RELATED"/>
    <property type="match status" value="1"/>
</dbReference>
<dbReference type="Pfam" id="PF25917">
    <property type="entry name" value="BSH_RND"/>
    <property type="match status" value="1"/>
</dbReference>
<comment type="similarity">
    <text evidence="2">Belongs to the membrane fusion protein (MFP) (TC 8.A.1) family.</text>
</comment>
<dbReference type="Gene3D" id="2.40.50.100">
    <property type="match status" value="1"/>
</dbReference>
<dbReference type="Gene3D" id="2.40.30.170">
    <property type="match status" value="1"/>
</dbReference>
<feature type="domain" description="Multidrug resistance protein MdtA-like beta-barrel" evidence="8">
    <location>
        <begin position="194"/>
        <end position="281"/>
    </location>
</feature>
<protein>
    <submittedName>
        <fullName evidence="10">Membrane fusion protein, multidrug efflux system</fullName>
    </submittedName>
</protein>
<proteinExistence type="inferred from homology"/>